<reference evidence="3 4" key="1">
    <citation type="journal article" date="2018" name="BMC Genomics">
        <title>The genome of Naegleria lovaniensis, the basis for a comparative approach to unravel pathogenicity factors of the human pathogenic amoeba N. fowleri.</title>
        <authorList>
            <person name="Liechti N."/>
            <person name="Schurch N."/>
            <person name="Bruggmann R."/>
            <person name="Wittwer M."/>
        </authorList>
    </citation>
    <scope>NUCLEOTIDE SEQUENCE [LARGE SCALE GENOMIC DNA]</scope>
    <source>
        <strain evidence="3 4">ATCC 30569</strain>
    </source>
</reference>
<evidence type="ECO:0000313" key="3">
    <source>
        <dbReference type="EMBL" id="KAG2392112.1"/>
    </source>
</evidence>
<proteinExistence type="predicted"/>
<feature type="compositionally biased region" description="Polar residues" evidence="1">
    <location>
        <begin position="20"/>
        <end position="55"/>
    </location>
</feature>
<comment type="caution">
    <text evidence="3">The sequence shown here is derived from an EMBL/GenBank/DDBJ whole genome shotgun (WGS) entry which is preliminary data.</text>
</comment>
<feature type="compositionally biased region" description="Acidic residues" evidence="1">
    <location>
        <begin position="196"/>
        <end position="206"/>
    </location>
</feature>
<feature type="compositionally biased region" description="Polar residues" evidence="1">
    <location>
        <begin position="74"/>
        <end position="92"/>
    </location>
</feature>
<feature type="compositionally biased region" description="Low complexity" evidence="1">
    <location>
        <begin position="113"/>
        <end position="168"/>
    </location>
</feature>
<evidence type="ECO:0000256" key="1">
    <source>
        <dbReference type="SAM" id="MobiDB-lite"/>
    </source>
</evidence>
<evidence type="ECO:0000256" key="2">
    <source>
        <dbReference type="SAM" id="Phobius"/>
    </source>
</evidence>
<organism evidence="3 4">
    <name type="scientific">Naegleria lovaniensis</name>
    <name type="common">Amoeba</name>
    <dbReference type="NCBI Taxonomy" id="51637"/>
    <lineage>
        <taxon>Eukaryota</taxon>
        <taxon>Discoba</taxon>
        <taxon>Heterolobosea</taxon>
        <taxon>Tetramitia</taxon>
        <taxon>Eutetramitia</taxon>
        <taxon>Vahlkampfiidae</taxon>
        <taxon>Naegleria</taxon>
    </lineage>
</organism>
<protein>
    <submittedName>
        <fullName evidence="3">Uncharacterized protein</fullName>
    </submittedName>
</protein>
<dbReference type="Proteomes" id="UP000816034">
    <property type="component" value="Unassembled WGS sequence"/>
</dbReference>
<gene>
    <name evidence="3" type="ORF">C9374_013597</name>
</gene>
<keyword evidence="2" id="KW-0812">Transmembrane</keyword>
<dbReference type="RefSeq" id="XP_044554006.1">
    <property type="nucleotide sequence ID" value="XM_044689490.1"/>
</dbReference>
<feature type="region of interest" description="Disordered" evidence="1">
    <location>
        <begin position="195"/>
        <end position="237"/>
    </location>
</feature>
<dbReference type="EMBL" id="PYSW02000006">
    <property type="protein sequence ID" value="KAG2392112.1"/>
    <property type="molecule type" value="Genomic_DNA"/>
</dbReference>
<keyword evidence="2" id="KW-0472">Membrane</keyword>
<dbReference type="AlphaFoldDB" id="A0AA88H2M0"/>
<feature type="transmembrane region" description="Helical" evidence="2">
    <location>
        <begin position="339"/>
        <end position="357"/>
    </location>
</feature>
<accession>A0AA88H2M0</accession>
<keyword evidence="4" id="KW-1185">Reference proteome</keyword>
<feature type="region of interest" description="Disordered" evidence="1">
    <location>
        <begin position="1"/>
        <end position="182"/>
    </location>
</feature>
<keyword evidence="2" id="KW-1133">Transmembrane helix</keyword>
<dbReference type="GeneID" id="68106050"/>
<name>A0AA88H2M0_NAELO</name>
<feature type="compositionally biased region" description="Basic and acidic residues" evidence="1">
    <location>
        <begin position="61"/>
        <end position="73"/>
    </location>
</feature>
<evidence type="ECO:0000313" key="4">
    <source>
        <dbReference type="Proteomes" id="UP000816034"/>
    </source>
</evidence>
<sequence length="358" mass="39899">MSSRNISRKASDINKRKSTPVPSSNKTPSSPSGINWNRHSVVLSNATSVEQYGSSSDDDFESLHDERKDDSHTVNDNIHSSTTTQAISSGATVKTKVDVENLSNHNYVTNEMPPVITTPQPPVTSSKSPSASSPLPSSPSSAGNTRNVSVKNSSSPSSSSTTNRMSSNNKHENNQNFSRRNKEEDQILLNRLMNEFESDDSEEDDYNQVMKSKKKNNETNARNAEIKDDLHGYSSEDSLHENDEVAPFISPQVRHEQSSFKDPRSLSNREIFESIQQRNLSSNNWNTSTQEGSISSQQAIVTTNEADEDDDDVLNYDTYRKVNWKNALLSHFCFRCGTFFLSGALIGLTIFLTLWFAI</sequence>